<organism evidence="17 18">
    <name type="scientific">Albula goreensis</name>
    <dbReference type="NCBI Taxonomy" id="1534307"/>
    <lineage>
        <taxon>Eukaryota</taxon>
        <taxon>Metazoa</taxon>
        <taxon>Chordata</taxon>
        <taxon>Craniata</taxon>
        <taxon>Vertebrata</taxon>
        <taxon>Euteleostomi</taxon>
        <taxon>Actinopterygii</taxon>
        <taxon>Neopterygii</taxon>
        <taxon>Teleostei</taxon>
        <taxon>Albuliformes</taxon>
        <taxon>Albulidae</taxon>
        <taxon>Albula</taxon>
    </lineage>
</organism>
<dbReference type="GO" id="GO:0005615">
    <property type="term" value="C:extracellular space"/>
    <property type="evidence" value="ECO:0007669"/>
    <property type="project" value="InterPro"/>
</dbReference>
<evidence type="ECO:0000259" key="16">
    <source>
        <dbReference type="PROSITE" id="PS51408"/>
    </source>
</evidence>
<dbReference type="Proteomes" id="UP000829720">
    <property type="component" value="Unassembled WGS sequence"/>
</dbReference>
<dbReference type="GO" id="GO:0055037">
    <property type="term" value="C:recycling endosome"/>
    <property type="evidence" value="ECO:0007669"/>
    <property type="project" value="TreeGrafter"/>
</dbReference>
<feature type="disulfide bond" evidence="14">
    <location>
        <begin position="444"/>
        <end position="519"/>
    </location>
</feature>
<feature type="disulfide bond" evidence="14">
    <location>
        <begin position="181"/>
        <end position="188"/>
    </location>
</feature>
<evidence type="ECO:0000256" key="12">
    <source>
        <dbReference type="PIRSR" id="PIRSR002549-2"/>
    </source>
</evidence>
<dbReference type="GO" id="GO:0046872">
    <property type="term" value="F:metal ion binding"/>
    <property type="evidence" value="ECO:0007669"/>
    <property type="project" value="UniProtKB-KW"/>
</dbReference>
<evidence type="ECO:0000256" key="8">
    <source>
        <dbReference type="ARBA" id="ARBA00023004"/>
    </source>
</evidence>
<keyword evidence="5 11" id="KW-0964">Secreted</keyword>
<evidence type="ECO:0000313" key="17">
    <source>
        <dbReference type="EMBL" id="KAI1893868.1"/>
    </source>
</evidence>
<feature type="binding site" evidence="12">
    <location>
        <position position="132"/>
    </location>
    <ligand>
        <name>hydrogencarbonate</name>
        <dbReference type="ChEBI" id="CHEBI:17544"/>
        <label>1</label>
    </ligand>
</feature>
<keyword evidence="8 11" id="KW-0408">Iron</keyword>
<comment type="subunit">
    <text evidence="2 11">Monomer.</text>
</comment>
<feature type="disulfide bond" evidence="14">
    <location>
        <begin position="340"/>
        <end position="372"/>
    </location>
</feature>
<evidence type="ECO:0000256" key="9">
    <source>
        <dbReference type="ARBA" id="ARBA00023065"/>
    </source>
</evidence>
<dbReference type="PRINTS" id="PR00422">
    <property type="entry name" value="TRANSFERRIN"/>
</dbReference>
<name>A0A8T3DFW7_9TELE</name>
<keyword evidence="6 11" id="KW-0479">Metal-binding</keyword>
<evidence type="ECO:0000256" key="6">
    <source>
        <dbReference type="ARBA" id="ARBA00022723"/>
    </source>
</evidence>
<dbReference type="SMART" id="SM00094">
    <property type="entry name" value="TR_FER"/>
    <property type="match status" value="2"/>
</dbReference>
<evidence type="ECO:0000256" key="13">
    <source>
        <dbReference type="PIRSR" id="PIRSR002549-3"/>
    </source>
</evidence>
<keyword evidence="9 11" id="KW-0406">Ion transport</keyword>
<feature type="disulfide bond" evidence="14">
    <location>
        <begin position="126"/>
        <end position="205"/>
    </location>
</feature>
<protein>
    <recommendedName>
        <fullName evidence="11">Serotransferrin</fullName>
    </recommendedName>
</protein>
<feature type="binding site" evidence="12">
    <location>
        <position position="128"/>
    </location>
    <ligand>
        <name>hydrogencarbonate</name>
        <dbReference type="ChEBI" id="CHEBI:17544"/>
        <label>1</label>
    </ligand>
</feature>
<feature type="binding site" evidence="13">
    <location>
        <position position="255"/>
    </location>
    <ligand>
        <name>Fe(3+)</name>
        <dbReference type="ChEBI" id="CHEBI:29034"/>
        <label>1</label>
    </ligand>
</feature>
<dbReference type="SUPFAM" id="SSF53850">
    <property type="entry name" value="Periplasmic binding protein-like II"/>
    <property type="match status" value="2"/>
</dbReference>
<reference evidence="17" key="1">
    <citation type="submission" date="2021-01" db="EMBL/GenBank/DDBJ databases">
        <authorList>
            <person name="Zahm M."/>
            <person name="Roques C."/>
            <person name="Cabau C."/>
            <person name="Klopp C."/>
            <person name="Donnadieu C."/>
            <person name="Jouanno E."/>
            <person name="Lampietro C."/>
            <person name="Louis A."/>
            <person name="Herpin A."/>
            <person name="Echchiki A."/>
            <person name="Berthelot C."/>
            <person name="Parey E."/>
            <person name="Roest-Crollius H."/>
            <person name="Braasch I."/>
            <person name="Postlethwait J."/>
            <person name="Bobe J."/>
            <person name="Montfort J."/>
            <person name="Bouchez O."/>
            <person name="Begum T."/>
            <person name="Mejri S."/>
            <person name="Adams A."/>
            <person name="Chen W.-J."/>
            <person name="Guiguen Y."/>
        </authorList>
    </citation>
    <scope>NUCLEOTIDE SEQUENCE</scope>
    <source>
        <tissue evidence="17">Blood</tissue>
    </source>
</reference>
<dbReference type="GO" id="GO:0006826">
    <property type="term" value="P:iron ion transport"/>
    <property type="evidence" value="ECO:0007669"/>
    <property type="project" value="UniProtKB-KW"/>
</dbReference>
<dbReference type="PROSITE" id="PS00206">
    <property type="entry name" value="TRANSFERRIN_LIKE_2"/>
    <property type="match status" value="2"/>
</dbReference>
<dbReference type="PIRSF" id="PIRSF002549">
    <property type="entry name" value="Transferrin"/>
    <property type="match status" value="1"/>
</dbReference>
<feature type="disulfide bond" evidence="14">
    <location>
        <begin position="489"/>
        <end position="502"/>
    </location>
</feature>
<feature type="binding site" evidence="12">
    <location>
        <position position="135"/>
    </location>
    <ligand>
        <name>hydrogencarbonate</name>
        <dbReference type="ChEBI" id="CHEBI:17544"/>
        <label>1</label>
    </ligand>
</feature>
<feature type="binding site" evidence="13">
    <location>
        <position position="103"/>
    </location>
    <ligand>
        <name>Fe(3+)</name>
        <dbReference type="ChEBI" id="CHEBI:29034"/>
        <label>1</label>
    </ligand>
</feature>
<feature type="binding site" evidence="13">
    <location>
        <position position="513"/>
    </location>
    <ligand>
        <name>Fe(3+)</name>
        <dbReference type="ChEBI" id="CHEBI:29034"/>
        <label>2</label>
    </ligand>
</feature>
<dbReference type="GO" id="GO:0005769">
    <property type="term" value="C:early endosome"/>
    <property type="evidence" value="ECO:0007669"/>
    <property type="project" value="TreeGrafter"/>
</dbReference>
<dbReference type="GO" id="GO:0019731">
    <property type="term" value="P:antibacterial humoral response"/>
    <property type="evidence" value="ECO:0007669"/>
    <property type="project" value="TreeGrafter"/>
</dbReference>
<dbReference type="Pfam" id="PF00405">
    <property type="entry name" value="Transferrin"/>
    <property type="match status" value="2"/>
</dbReference>
<feature type="chain" id="PRO_5035830884" description="Serotransferrin" evidence="15">
    <location>
        <begin position="19"/>
        <end position="675"/>
    </location>
</feature>
<feature type="disulfide bond" evidence="14">
    <location>
        <begin position="468"/>
        <end position="656"/>
    </location>
</feature>
<feature type="binding site" evidence="12">
    <location>
        <position position="134"/>
    </location>
    <ligand>
        <name>hydrogencarbonate</name>
        <dbReference type="ChEBI" id="CHEBI:17544"/>
        <label>1</label>
    </ligand>
</feature>
<dbReference type="GO" id="GO:0005886">
    <property type="term" value="C:plasma membrane"/>
    <property type="evidence" value="ECO:0007669"/>
    <property type="project" value="TreeGrafter"/>
</dbReference>
<dbReference type="InterPro" id="IPR016357">
    <property type="entry name" value="Transferrin"/>
</dbReference>
<gene>
    <name evidence="17" type="ORF">AGOR_G00128090</name>
</gene>
<feature type="disulfide bond" evidence="14">
    <location>
        <begin position="397"/>
        <end position="666"/>
    </location>
</feature>
<keyword evidence="7" id="KW-0677">Repeat</keyword>
<accession>A0A8T3DFW7</accession>
<feature type="disulfide bond" evidence="14">
    <location>
        <begin position="171"/>
        <end position="184"/>
    </location>
</feature>
<dbReference type="PROSITE" id="PS51408">
    <property type="entry name" value="TRANSFERRIN_LIKE_4"/>
    <property type="match status" value="2"/>
</dbReference>
<feature type="disulfide bond" evidence="14">
    <location>
        <begin position="478"/>
        <end position="492"/>
    </location>
</feature>
<feature type="disulfide bond" evidence="14">
    <location>
        <begin position="38"/>
        <end position="50"/>
    </location>
</feature>
<comment type="subcellular location">
    <subcellularLocation>
        <location evidence="1 11">Secreted</location>
    </subcellularLocation>
</comment>
<sequence>MNSAVWTLLLGCLGLVLPAVSEVHVRWCTTSEQEKKKCDDLALQVDDFKCVQREDTEECLQAIKENQADAITLDGGDIYNAAVSYDLHPIIAEDYGDDSDTCYFAVAVVKKGSGFGFDDLEGKKSCHTGLGKSAGWNIPIGTLLAQGQIQWNRLAGQSIEEAVAGFFSASCVPGASQGELCQLCAGDCSRSHDEPYYGYDGAFQCLKDDAGEVAFVKHSTVPAAERDGYELLCRNGSRASVNDYKTCFLARVPAHAVVTRKDPTLAAKIRDVLQMAQETFQLFSSEAYGSKNLLFKDSAEGLTQLPMTTDAFLYLGAEYTSVIRSVNGDATPTCSPVKWCAVGLAEKRKCEQWRSSSMNAIECKIGASVDECIRKIMRTEADAMAMDGGDVYTAGGCGLVPAMVEQYDEDKCGETGEASSYYAVAVVRKGSGLTWNTLQGKRSCHTGYGRTAGWNVPMGLIHSTSQECDFSKYFNQSCAPGADPGSSLCALCAGNGMGNYKCQASNEERYFGYSGAFRCLVEGAGDVAFVKHTTVEENVGAFLGSSVSDFELLCPDSSNADISDYLTCHLAKVPAHAVMTRPEKRAAVVTFLSQEQNQFGSDGTRTNVFQLFESQGGKNLLFKDSTECLQEVPDGQGYRSFLGEEYYNSVTSLRRCGTKSELEQACTLHTCQKRE</sequence>
<feature type="binding site" evidence="13">
    <location>
        <position position="199"/>
    </location>
    <ligand>
        <name>Fe(3+)</name>
        <dbReference type="ChEBI" id="CHEBI:29034"/>
        <label>1</label>
    </ligand>
</feature>
<feature type="disulfide bond" evidence="14">
    <location>
        <begin position="28"/>
        <end position="59"/>
    </location>
</feature>
<proteinExistence type="inferred from homology"/>
<comment type="caution">
    <text evidence="17">The sequence shown here is derived from an EMBL/GenBank/DDBJ whole genome shotgun (WGS) entry which is preliminary data.</text>
</comment>
<feature type="disulfide bond" evidence="14">
    <location>
        <begin position="350"/>
        <end position="363"/>
    </location>
</feature>
<comment type="function">
    <text evidence="11">Transferrins are iron binding transport proteins which bind Fe(3+) ion in association with the binding of an anion, usually bicarbonate.</text>
</comment>
<feature type="binding site" evidence="12">
    <location>
        <position position="450"/>
    </location>
    <ligand>
        <name>hydrogencarbonate</name>
        <dbReference type="ChEBI" id="CHEBI:17544"/>
        <label>1</label>
    </ligand>
</feature>
<feature type="disulfide bond" evidence="14">
    <location>
        <begin position="233"/>
        <end position="247"/>
    </location>
</feature>
<dbReference type="PANTHER" id="PTHR11485:SF31">
    <property type="entry name" value="SEROTRANSFERRIN"/>
    <property type="match status" value="1"/>
</dbReference>
<evidence type="ECO:0000256" key="7">
    <source>
        <dbReference type="ARBA" id="ARBA00022737"/>
    </source>
</evidence>
<dbReference type="PROSITE" id="PS00207">
    <property type="entry name" value="TRANSFERRIN_LIKE_3"/>
    <property type="match status" value="1"/>
</dbReference>
<evidence type="ECO:0000256" key="2">
    <source>
        <dbReference type="ARBA" id="ARBA00011245"/>
    </source>
</evidence>
<feature type="domain" description="Transferrin-like" evidence="16">
    <location>
        <begin position="337"/>
        <end position="655"/>
    </location>
</feature>
<evidence type="ECO:0000256" key="11">
    <source>
        <dbReference type="PIRNR" id="PIRNR002549"/>
    </source>
</evidence>
<dbReference type="PROSITE" id="PS00205">
    <property type="entry name" value="TRANSFERRIN_LIKE_1"/>
    <property type="match status" value="2"/>
</dbReference>
<feature type="disulfide bond" evidence="14">
    <location>
        <begin position="554"/>
        <end position="568"/>
    </location>
</feature>
<feature type="domain" description="Transferrin-like" evidence="16">
    <location>
        <begin position="25"/>
        <end position="328"/>
    </location>
</feature>
<dbReference type="EMBL" id="JAERUA010000011">
    <property type="protein sequence ID" value="KAI1893868.1"/>
    <property type="molecule type" value="Genomic_DNA"/>
</dbReference>
<dbReference type="InterPro" id="IPR001156">
    <property type="entry name" value="Transferrin-like_dom"/>
</dbReference>
<feature type="binding site" evidence="12">
    <location>
        <position position="453"/>
    </location>
    <ligand>
        <name>hydrogencarbonate</name>
        <dbReference type="ChEBI" id="CHEBI:17544"/>
        <label>1</label>
    </ligand>
</feature>
<keyword evidence="18" id="KW-1185">Reference proteome</keyword>
<dbReference type="Gene3D" id="3.40.190.10">
    <property type="entry name" value="Periplasmic binding protein-like II"/>
    <property type="match status" value="4"/>
</dbReference>
<evidence type="ECO:0000256" key="5">
    <source>
        <dbReference type="ARBA" id="ARBA00022525"/>
    </source>
</evidence>
<evidence type="ECO:0000256" key="15">
    <source>
        <dbReference type="SAM" id="SignalP"/>
    </source>
</evidence>
<dbReference type="OrthoDB" id="9981115at2759"/>
<feature type="signal peptide" evidence="15">
    <location>
        <begin position="1"/>
        <end position="18"/>
    </location>
</feature>
<feature type="binding site" evidence="12">
    <location>
        <position position="446"/>
    </location>
    <ligand>
        <name>hydrogencarbonate</name>
        <dbReference type="ChEBI" id="CHEBI:17544"/>
        <label>1</label>
    </ligand>
</feature>
<keyword evidence="10 14" id="KW-1015">Disulfide bond</keyword>
<feature type="binding site" evidence="13">
    <location>
        <position position="387"/>
    </location>
    <ligand>
        <name>Fe(3+)</name>
        <dbReference type="ChEBI" id="CHEBI:29034"/>
        <label>1</label>
    </ligand>
</feature>
<feature type="binding site" evidence="13">
    <location>
        <position position="421"/>
    </location>
    <ligand>
        <name>Fe(3+)</name>
        <dbReference type="ChEBI" id="CHEBI:29034"/>
        <label>1</label>
    </ligand>
</feature>
<dbReference type="InterPro" id="IPR018195">
    <property type="entry name" value="Transferrin_Fe_BS"/>
</dbReference>
<comment type="similarity">
    <text evidence="11">Belongs to the transferrin family.</text>
</comment>
<dbReference type="AlphaFoldDB" id="A0A8T3DFW7"/>
<feature type="binding site" evidence="12">
    <location>
        <position position="452"/>
    </location>
    <ligand>
        <name>hydrogencarbonate</name>
        <dbReference type="ChEBI" id="CHEBI:17544"/>
        <label>1</label>
    </ligand>
</feature>
<dbReference type="PANTHER" id="PTHR11485">
    <property type="entry name" value="TRANSFERRIN"/>
    <property type="match status" value="1"/>
</dbReference>
<keyword evidence="4 11" id="KW-0410">Iron transport</keyword>
<feature type="binding site" evidence="13">
    <location>
        <position position="576"/>
    </location>
    <ligand>
        <name>Fe(3+)</name>
        <dbReference type="ChEBI" id="CHEBI:29034"/>
        <label>1</label>
    </ligand>
</feature>
<dbReference type="FunFam" id="3.40.190.10:FF:000095">
    <property type="entry name" value="Lactotransferrin"/>
    <property type="match status" value="2"/>
</dbReference>
<evidence type="ECO:0000256" key="14">
    <source>
        <dbReference type="PIRSR" id="PIRSR002549-4"/>
    </source>
</evidence>
<evidence type="ECO:0000256" key="4">
    <source>
        <dbReference type="ARBA" id="ARBA00022496"/>
    </source>
</evidence>
<feature type="binding site" evidence="13">
    <location>
        <position position="74"/>
    </location>
    <ligand>
        <name>Fe(3+)</name>
        <dbReference type="ChEBI" id="CHEBI:29034"/>
        <label>1</label>
    </ligand>
</feature>
<evidence type="ECO:0000256" key="1">
    <source>
        <dbReference type="ARBA" id="ARBA00004613"/>
    </source>
</evidence>
<keyword evidence="15" id="KW-0732">Signal</keyword>
<evidence type="ECO:0000313" key="18">
    <source>
        <dbReference type="Proteomes" id="UP000829720"/>
    </source>
</evidence>
<evidence type="ECO:0000256" key="3">
    <source>
        <dbReference type="ARBA" id="ARBA00022448"/>
    </source>
</evidence>
<keyword evidence="3 11" id="KW-0813">Transport</keyword>
<evidence type="ECO:0000256" key="10">
    <source>
        <dbReference type="ARBA" id="ARBA00023157"/>
    </source>
</evidence>